<name>A0A420SME5_GIBIN</name>
<evidence type="ECO:0000313" key="1">
    <source>
        <dbReference type="EMBL" id="RKL30437.1"/>
    </source>
</evidence>
<gene>
    <name evidence="1" type="ORF">BFJ72_g11550</name>
</gene>
<sequence length="423" mass="49939">MFDPSISWKEAYPGEAADNFQVKISKLMGHQAADSHELDALRSIFKALRSIATRAQRHGGLNEERDGKACWHMLCKALRPFSIESPLVVDSQNPGSDEDVPPPLHRFIFEVSWNPWKLWFQYQLQKPKFREEMSFSWTRHDSWKLEQDENGIWHDSHWDYIHAYEHSSCDLPRWQLVDFDEFVAAVEAQWLKPIDDILECLATGSVSIDRCIEGIRWLLSKGYEANEQKDQPWYQDNQHCDHMPELIIELLGKNFDEARVEGICEIITILHDHGYSLPYYMNLHQFSRRWYDQMCKPGLIRKPMDVALRSYCPMSFLELIIQEYRRRGVDAVDVHHDCPPEITTWVGIWSFYDWNLPLWRQSTNFGNVLWGLFLDIADPLTRWKESYKGEAADIFEKKVQLLNVYQFVQLEETQVLRRLIADL</sequence>
<proteinExistence type="predicted"/>
<comment type="caution">
    <text evidence="1">The sequence shown here is derived from an EMBL/GenBank/DDBJ whole genome shotgun (WGS) entry which is preliminary data.</text>
</comment>
<accession>A0A420SME5</accession>
<dbReference type="Proteomes" id="UP000283569">
    <property type="component" value="Unassembled WGS sequence"/>
</dbReference>
<protein>
    <submittedName>
        <fullName evidence="1">Uncharacterized protein</fullName>
    </submittedName>
</protein>
<reference evidence="1 2" key="1">
    <citation type="journal article" date="2018" name="Sci. Rep.">
        <title>Characterisation of pathogen-specific regions and novel effector candidates in Fusarium oxysporum f. sp. cepae.</title>
        <authorList>
            <person name="Armitage A.D."/>
            <person name="Taylor A."/>
            <person name="Sobczyk M.K."/>
            <person name="Baxter L."/>
            <person name="Greenfield B.P."/>
            <person name="Bates H.J."/>
            <person name="Wilson F."/>
            <person name="Jackson A.C."/>
            <person name="Ott S."/>
            <person name="Harrison R.J."/>
            <person name="Clarkson J.P."/>
        </authorList>
    </citation>
    <scope>NUCLEOTIDE SEQUENCE [LARGE SCALE GENOMIC DNA]</scope>
    <source>
        <strain evidence="1 2">Fp_A8</strain>
    </source>
</reference>
<organism evidence="1 2">
    <name type="scientific">Gibberella intermedia</name>
    <name type="common">Bulb rot disease fungus</name>
    <name type="synonym">Fusarium proliferatum</name>
    <dbReference type="NCBI Taxonomy" id="948311"/>
    <lineage>
        <taxon>Eukaryota</taxon>
        <taxon>Fungi</taxon>
        <taxon>Dikarya</taxon>
        <taxon>Ascomycota</taxon>
        <taxon>Pezizomycotina</taxon>
        <taxon>Sordariomycetes</taxon>
        <taxon>Hypocreomycetidae</taxon>
        <taxon>Hypocreales</taxon>
        <taxon>Nectriaceae</taxon>
        <taxon>Fusarium</taxon>
        <taxon>Fusarium fujikuroi species complex</taxon>
    </lineage>
</organism>
<dbReference type="AlphaFoldDB" id="A0A420SME5"/>
<dbReference type="EMBL" id="MRDB01000052">
    <property type="protein sequence ID" value="RKL30437.1"/>
    <property type="molecule type" value="Genomic_DNA"/>
</dbReference>
<evidence type="ECO:0000313" key="2">
    <source>
        <dbReference type="Proteomes" id="UP000283569"/>
    </source>
</evidence>